<evidence type="ECO:0000256" key="13">
    <source>
        <dbReference type="ARBA" id="ARBA00023136"/>
    </source>
</evidence>
<evidence type="ECO:0000256" key="3">
    <source>
        <dbReference type="ARBA" id="ARBA00022448"/>
    </source>
</evidence>
<organism evidence="18 19">
    <name type="scientific">Pristionchus entomophagus</name>
    <dbReference type="NCBI Taxonomy" id="358040"/>
    <lineage>
        <taxon>Eukaryota</taxon>
        <taxon>Metazoa</taxon>
        <taxon>Ecdysozoa</taxon>
        <taxon>Nematoda</taxon>
        <taxon>Chromadorea</taxon>
        <taxon>Rhabditida</taxon>
        <taxon>Rhabditina</taxon>
        <taxon>Diplogasteromorpha</taxon>
        <taxon>Diplogasteroidea</taxon>
        <taxon>Neodiplogasteridae</taxon>
        <taxon>Pristionchus</taxon>
    </lineage>
</organism>
<evidence type="ECO:0000256" key="9">
    <source>
        <dbReference type="ARBA" id="ARBA00022799"/>
    </source>
</evidence>
<keyword evidence="3 16" id="KW-0813">Transport</keyword>
<feature type="transmembrane region" description="Helical" evidence="17">
    <location>
        <begin position="265"/>
        <end position="286"/>
    </location>
</feature>
<comment type="caution">
    <text evidence="17">Lacks conserved residue(s) required for the propagation of feature annotation.</text>
</comment>
<evidence type="ECO:0000256" key="2">
    <source>
        <dbReference type="ARBA" id="ARBA00006375"/>
    </source>
</evidence>
<evidence type="ECO:0000256" key="4">
    <source>
        <dbReference type="ARBA" id="ARBA00022481"/>
    </source>
</evidence>
<evidence type="ECO:0000313" key="19">
    <source>
        <dbReference type="Proteomes" id="UP001432027"/>
    </source>
</evidence>
<protein>
    <recommendedName>
        <fullName evidence="17">ADP/ATP translocase</fullName>
    </recommendedName>
    <alternativeName>
        <fullName evidence="17">ADP,ATP carrier protein</fullName>
    </alternativeName>
</protein>
<evidence type="ECO:0000256" key="16">
    <source>
        <dbReference type="RuleBase" id="RU000488"/>
    </source>
</evidence>
<keyword evidence="4" id="KW-0488">Methylation</keyword>
<dbReference type="InterPro" id="IPR018108">
    <property type="entry name" value="MCP_transmembrane"/>
</dbReference>
<dbReference type="GO" id="GO:1990544">
    <property type="term" value="P:mitochondrial ATP transmembrane transport"/>
    <property type="evidence" value="ECO:0007669"/>
    <property type="project" value="InterPro"/>
</dbReference>
<dbReference type="GO" id="GO:0140021">
    <property type="term" value="P:mitochondrial ADP transmembrane transport"/>
    <property type="evidence" value="ECO:0007669"/>
    <property type="project" value="InterPro"/>
</dbReference>
<feature type="transmembrane region" description="Helical" evidence="17">
    <location>
        <begin position="322"/>
        <end position="344"/>
    </location>
</feature>
<keyword evidence="11" id="KW-0007">Acetylation</keyword>
<comment type="similarity">
    <text evidence="2 16">Belongs to the mitochondrial carrier (TC 2.A.29) family.</text>
</comment>
<evidence type="ECO:0000256" key="12">
    <source>
        <dbReference type="ARBA" id="ARBA00023128"/>
    </source>
</evidence>
<evidence type="ECO:0000256" key="7">
    <source>
        <dbReference type="ARBA" id="ARBA00022737"/>
    </source>
</evidence>
<feature type="non-terminal residue" evidence="18">
    <location>
        <position position="1"/>
    </location>
</feature>
<evidence type="ECO:0000256" key="11">
    <source>
        <dbReference type="ARBA" id="ARBA00022990"/>
    </source>
</evidence>
<dbReference type="EMBL" id="BTSX01000006">
    <property type="protein sequence ID" value="GMT04487.1"/>
    <property type="molecule type" value="Genomic_DNA"/>
</dbReference>
<dbReference type="GO" id="GO:1901029">
    <property type="term" value="P:negative regulation of mitochondrial outer membrane permeabilization involved in apoptotic signaling pathway"/>
    <property type="evidence" value="ECO:0007669"/>
    <property type="project" value="TreeGrafter"/>
</dbReference>
<dbReference type="PRINTS" id="PR00926">
    <property type="entry name" value="MITOCARRIER"/>
</dbReference>
<reference evidence="18" key="1">
    <citation type="submission" date="2023-10" db="EMBL/GenBank/DDBJ databases">
        <title>Genome assembly of Pristionchus species.</title>
        <authorList>
            <person name="Yoshida K."/>
            <person name="Sommer R.J."/>
        </authorList>
    </citation>
    <scope>NUCLEOTIDE SEQUENCE</scope>
    <source>
        <strain evidence="18">RS0144</strain>
    </source>
</reference>
<evidence type="ECO:0000256" key="17">
    <source>
        <dbReference type="RuleBase" id="RU368008"/>
    </source>
</evidence>
<dbReference type="GO" id="GO:0005743">
    <property type="term" value="C:mitochondrial inner membrane"/>
    <property type="evidence" value="ECO:0007669"/>
    <property type="project" value="UniProtKB-SubCell"/>
</dbReference>
<keyword evidence="13 15" id="KW-0472">Membrane</keyword>
<dbReference type="PRINTS" id="PR00927">
    <property type="entry name" value="ADPTRNSLCASE"/>
</dbReference>
<accession>A0AAV5UD66</accession>
<feature type="repeat" description="Solcar" evidence="15">
    <location>
        <begin position="61"/>
        <end position="153"/>
    </location>
</feature>
<dbReference type="InterPro" id="IPR002067">
    <property type="entry name" value="MCP"/>
</dbReference>
<feature type="repeat" description="Solcar" evidence="15">
    <location>
        <begin position="165"/>
        <end position="255"/>
    </location>
</feature>
<dbReference type="PROSITE" id="PS50920">
    <property type="entry name" value="SOLCAR"/>
    <property type="match status" value="3"/>
</dbReference>
<feature type="transmembrane region" description="Helical" evidence="17">
    <location>
        <begin position="166"/>
        <end position="186"/>
    </location>
</feature>
<keyword evidence="12" id="KW-0496">Mitochondrion</keyword>
<dbReference type="AlphaFoldDB" id="A0AAV5UD66"/>
<evidence type="ECO:0000256" key="15">
    <source>
        <dbReference type="PROSITE-ProRule" id="PRU00282"/>
    </source>
</evidence>
<evidence type="ECO:0000256" key="8">
    <source>
        <dbReference type="ARBA" id="ARBA00022792"/>
    </source>
</evidence>
<feature type="transmembrane region" description="Helical" evidence="17">
    <location>
        <begin position="227"/>
        <end position="245"/>
    </location>
</feature>
<evidence type="ECO:0000313" key="18">
    <source>
        <dbReference type="EMBL" id="GMT04487.1"/>
    </source>
</evidence>
<gene>
    <name evidence="18" type="ORF">PENTCL1PPCAC_26661</name>
</gene>
<proteinExistence type="inferred from homology"/>
<evidence type="ECO:0000256" key="10">
    <source>
        <dbReference type="ARBA" id="ARBA00022989"/>
    </source>
</evidence>
<keyword evidence="7" id="KW-0677">Repeat</keyword>
<comment type="caution">
    <text evidence="18">The sequence shown here is derived from an EMBL/GenBank/DDBJ whole genome shotgun (WGS) entry which is preliminary data.</text>
</comment>
<dbReference type="PANTHER" id="PTHR45635">
    <property type="entry name" value="ADP,ATP CARRIER PROTEIN 1-RELATED-RELATED"/>
    <property type="match status" value="1"/>
</dbReference>
<keyword evidence="9" id="KW-0702">S-nitrosylation</keyword>
<keyword evidence="5" id="KW-0597">Phosphoprotein</keyword>
<name>A0AAV5UD66_9BILA</name>
<evidence type="ECO:0000256" key="6">
    <source>
        <dbReference type="ARBA" id="ARBA00022692"/>
    </source>
</evidence>
<sequence length="352" mass="39100">LSLPYRMFYPSSHMAQALCNDFAPQSQTRPWSMGTAPSICRDLIAPSTSRGYAPFELDDALKFSKDFLAGAVAATIAKTIIAPVERVKLILQLQNSQSTIAVEHRYKGMVDCFVRIPKEQGFISFWRGNLANIMRSCSQESLGLAFKELFKKYSLNGIDEKQKGRFLVGNLVAGGGAGVATFLIIYPLDFTRTRLAIDMGRSKESREFRGLMDCIAKIVKADGVKGLYIGLLPSLQYILLYRGAYYGLFDFAKPFASKDGKDLGFARAFAVGQVSTLVAAMTSYPLDTVRRRLMMQAGKKELLYKGSIDCAKQIYLHEGYRAFFHGAFVNVVRGTGAALVLAIYNEMAKYMY</sequence>
<dbReference type="Proteomes" id="UP001432027">
    <property type="component" value="Unassembled WGS sequence"/>
</dbReference>
<dbReference type="Pfam" id="PF00153">
    <property type="entry name" value="Mito_carr"/>
    <property type="match status" value="3"/>
</dbReference>
<comment type="subunit">
    <text evidence="17">Monomer.</text>
</comment>
<dbReference type="Gene3D" id="1.50.40.10">
    <property type="entry name" value="Mitochondrial carrier domain"/>
    <property type="match status" value="1"/>
</dbReference>
<evidence type="ECO:0000256" key="14">
    <source>
        <dbReference type="ARBA" id="ARBA00024537"/>
    </source>
</evidence>
<dbReference type="InterPro" id="IPR002113">
    <property type="entry name" value="ADT_euk_type"/>
</dbReference>
<dbReference type="SUPFAM" id="SSF103506">
    <property type="entry name" value="Mitochondrial carrier"/>
    <property type="match status" value="1"/>
</dbReference>
<dbReference type="PANTHER" id="PTHR45635:SF32">
    <property type="entry name" value="ADP_ATP TRANSLOCASE 1"/>
    <property type="match status" value="1"/>
</dbReference>
<comment type="subcellular location">
    <subcellularLocation>
        <location evidence="17">Membrane</location>
        <topology evidence="17">Multi-pass membrane protein</topology>
    </subcellularLocation>
    <subcellularLocation>
        <location evidence="1">Mitochondrion inner membrane</location>
        <topology evidence="1">Multi-pass membrane protein</topology>
    </subcellularLocation>
</comment>
<keyword evidence="10 17" id="KW-1133">Transmembrane helix</keyword>
<evidence type="ECO:0000256" key="1">
    <source>
        <dbReference type="ARBA" id="ARBA00004448"/>
    </source>
</evidence>
<feature type="repeat" description="Solcar" evidence="15">
    <location>
        <begin position="263"/>
        <end position="350"/>
    </location>
</feature>
<evidence type="ECO:0000256" key="5">
    <source>
        <dbReference type="ARBA" id="ARBA00022553"/>
    </source>
</evidence>
<keyword evidence="8" id="KW-0999">Mitochondrion inner membrane</keyword>
<comment type="catalytic activity">
    <reaction evidence="14">
        <text>ADP(in) + ATP(out) = ADP(out) + ATP(in)</text>
        <dbReference type="Rhea" id="RHEA:34999"/>
        <dbReference type="ChEBI" id="CHEBI:30616"/>
        <dbReference type="ChEBI" id="CHEBI:456216"/>
    </reaction>
</comment>
<comment type="function">
    <text evidence="17">Catalyzes the exchange of ADP and ATP across the membrane.</text>
</comment>
<dbReference type="InterPro" id="IPR023395">
    <property type="entry name" value="MCP_dom_sf"/>
</dbReference>
<keyword evidence="19" id="KW-1185">Reference proteome</keyword>
<dbReference type="GO" id="GO:0005471">
    <property type="term" value="F:ATP:ADP antiporter activity"/>
    <property type="evidence" value="ECO:0007669"/>
    <property type="project" value="UniProtKB-UniRule"/>
</dbReference>
<keyword evidence="6 15" id="KW-0812">Transmembrane</keyword>